<dbReference type="Proteomes" id="UP000567179">
    <property type="component" value="Unassembled WGS sequence"/>
</dbReference>
<protein>
    <recommendedName>
        <fullName evidence="1">Ricin B lectin domain-containing protein</fullName>
    </recommendedName>
</protein>
<dbReference type="OrthoDB" id="2131701at2759"/>
<reference evidence="2 3" key="1">
    <citation type="journal article" date="2020" name="ISME J.">
        <title>Uncovering the hidden diversity of litter-decomposition mechanisms in mushroom-forming fungi.</title>
        <authorList>
            <person name="Floudas D."/>
            <person name="Bentzer J."/>
            <person name="Ahren D."/>
            <person name="Johansson T."/>
            <person name="Persson P."/>
            <person name="Tunlid A."/>
        </authorList>
    </citation>
    <scope>NUCLEOTIDE SEQUENCE [LARGE SCALE GENOMIC DNA]</scope>
    <source>
        <strain evidence="2 3">CBS 101986</strain>
    </source>
</reference>
<dbReference type="Gene3D" id="2.80.10.50">
    <property type="match status" value="1"/>
</dbReference>
<keyword evidence="3" id="KW-1185">Reference proteome</keyword>
<feature type="domain" description="Ricin B lectin" evidence="1">
    <location>
        <begin position="6"/>
        <end position="76"/>
    </location>
</feature>
<gene>
    <name evidence="2" type="ORF">D9619_008473</name>
</gene>
<dbReference type="Pfam" id="PF14200">
    <property type="entry name" value="RicinB_lectin_2"/>
    <property type="match status" value="1"/>
</dbReference>
<comment type="caution">
    <text evidence="2">The sequence shown here is derived from an EMBL/GenBank/DDBJ whole genome shotgun (WGS) entry which is preliminary data.</text>
</comment>
<proteinExistence type="predicted"/>
<organism evidence="2 3">
    <name type="scientific">Psilocybe cf. subviscida</name>
    <dbReference type="NCBI Taxonomy" id="2480587"/>
    <lineage>
        <taxon>Eukaryota</taxon>
        <taxon>Fungi</taxon>
        <taxon>Dikarya</taxon>
        <taxon>Basidiomycota</taxon>
        <taxon>Agaricomycotina</taxon>
        <taxon>Agaricomycetes</taxon>
        <taxon>Agaricomycetidae</taxon>
        <taxon>Agaricales</taxon>
        <taxon>Agaricineae</taxon>
        <taxon>Strophariaceae</taxon>
        <taxon>Psilocybe</taxon>
    </lineage>
</organism>
<dbReference type="InterPro" id="IPR000772">
    <property type="entry name" value="Ricin_B_lectin"/>
</dbReference>
<dbReference type="InterPro" id="IPR035992">
    <property type="entry name" value="Ricin_B-like_lectins"/>
</dbReference>
<evidence type="ECO:0000313" key="2">
    <source>
        <dbReference type="EMBL" id="KAF5319547.1"/>
    </source>
</evidence>
<dbReference type="CDD" id="cd23422">
    <property type="entry name" value="beta-trefoil_Ricin_MPL_CNL"/>
    <property type="match status" value="1"/>
</dbReference>
<name>A0A8H5BAC3_9AGAR</name>
<sequence>MSSIEEARYVLINAKSGTALDLSGEDNRSIIGYPRHGEENQQWETIRTDAGWHIRNVAHDTYLAVDGVARDDARVIAREEPFIWHLWDDEENPAAIRICVPDTQHNIDLTNYGDSEPGTPVAIWGRWNAVNQTWFFERGMSSLLR</sequence>
<dbReference type="SUPFAM" id="SSF50370">
    <property type="entry name" value="Ricin B-like lectins"/>
    <property type="match status" value="1"/>
</dbReference>
<evidence type="ECO:0000313" key="3">
    <source>
        <dbReference type="Proteomes" id="UP000567179"/>
    </source>
</evidence>
<dbReference type="AlphaFoldDB" id="A0A8H5BAC3"/>
<evidence type="ECO:0000259" key="1">
    <source>
        <dbReference type="Pfam" id="PF14200"/>
    </source>
</evidence>
<accession>A0A8H5BAC3</accession>
<dbReference type="EMBL" id="JAACJJ010000029">
    <property type="protein sequence ID" value="KAF5319547.1"/>
    <property type="molecule type" value="Genomic_DNA"/>
</dbReference>